<gene>
    <name evidence="1" type="ORF">OPT61_g460</name>
</gene>
<evidence type="ECO:0000313" key="1">
    <source>
        <dbReference type="EMBL" id="KAJ8118588.1"/>
    </source>
</evidence>
<dbReference type="EMBL" id="JAPHNI010000015">
    <property type="protein sequence ID" value="KAJ8118588.1"/>
    <property type="molecule type" value="Genomic_DNA"/>
</dbReference>
<accession>A0ACC2IU52</accession>
<keyword evidence="2" id="KW-1185">Reference proteome</keyword>
<sequence>MPQIRPPNSIASVRDMLRIPHDKIPPDLRHALTLLNFKSLTDLEERLLATTAFLAPWSVFRDSSLLVDNSSASETSDITRLDILWFYTQFDEGLRRHDPRAERPDTSFEIDKSEWTSADHEKHLSAWLLQTFCVGKAYSPFGLEYFELRNICTAWEEVFVPIIKAVRTSYSVRGRRHYGRLALFIEERCPSRLAFPESNVDMPGGVIDSPTPFRVVSRPTPVRGVNQAVLTRKNYDEAERELRDVYPQYGGLVERPRFKQKMDEWLEVQRTRAAHRKTTTKPEVAQYVHKYQPQTEQPNHIPHDKPTTKPTSEVRNLSPVKRYSDSIRRSLSMNNGNSRFRMTEPQSPLPPTRPKTPDTPKVPMIPYGMYSYVPKVPKEQPKSPLHGVTRQIYIPDSVSDRESQLRQETDITRNMSPDNDSTQAQPALPKELPFRQSEGSVIHNSKSFSDTKHGDGFLPGAKIQDDVWSPMGAPSAIPVPLKKLSGRHNEVIPQSLPKANKSFSEVRHPSYEGNDYQREISLSNLHSRKVSADGVPTSSGVSVPKTRSRVPTPIKVPPPYAGQLRVASNDTYRTDTVPRSTGAVQPSNLARSVPWPGTEKALPRPLHAVSDIAPPIPMKSPRRRESKRGQMSEQLPRQETLTNRTSHEVFRIVSKDNIRAALSNLTPESSMEDLRTQVGRHAPTRVASPPKLEAYNTHMFPRKDSHPQ</sequence>
<dbReference type="Proteomes" id="UP001153331">
    <property type="component" value="Unassembled WGS sequence"/>
</dbReference>
<comment type="caution">
    <text evidence="1">The sequence shown here is derived from an EMBL/GenBank/DDBJ whole genome shotgun (WGS) entry which is preliminary data.</text>
</comment>
<evidence type="ECO:0000313" key="2">
    <source>
        <dbReference type="Proteomes" id="UP001153331"/>
    </source>
</evidence>
<proteinExistence type="predicted"/>
<reference evidence="1" key="1">
    <citation type="submission" date="2022-11" db="EMBL/GenBank/DDBJ databases">
        <title>Genome Sequence of Boeremia exigua.</title>
        <authorList>
            <person name="Buettner E."/>
        </authorList>
    </citation>
    <scope>NUCLEOTIDE SEQUENCE</scope>
    <source>
        <strain evidence="1">CU02</strain>
    </source>
</reference>
<protein>
    <submittedName>
        <fullName evidence="1">Uncharacterized protein</fullName>
    </submittedName>
</protein>
<name>A0ACC2IU52_9PLEO</name>
<organism evidence="1 2">
    <name type="scientific">Boeremia exigua</name>
    <dbReference type="NCBI Taxonomy" id="749465"/>
    <lineage>
        <taxon>Eukaryota</taxon>
        <taxon>Fungi</taxon>
        <taxon>Dikarya</taxon>
        <taxon>Ascomycota</taxon>
        <taxon>Pezizomycotina</taxon>
        <taxon>Dothideomycetes</taxon>
        <taxon>Pleosporomycetidae</taxon>
        <taxon>Pleosporales</taxon>
        <taxon>Pleosporineae</taxon>
        <taxon>Didymellaceae</taxon>
        <taxon>Boeremia</taxon>
    </lineage>
</organism>